<dbReference type="Pfam" id="PF00176">
    <property type="entry name" value="SNF2-rel_dom"/>
    <property type="match status" value="1"/>
</dbReference>
<keyword evidence="4" id="KW-1185">Reference proteome</keyword>
<dbReference type="AlphaFoldDB" id="A0AAQ4DEB8"/>
<comment type="caution">
    <text evidence="3">The sequence shown here is derived from an EMBL/GenBank/DDBJ whole genome shotgun (WGS) entry which is preliminary data.</text>
</comment>
<dbReference type="EMBL" id="JARKHS020031862">
    <property type="protein sequence ID" value="KAK8760808.1"/>
    <property type="molecule type" value="Genomic_DNA"/>
</dbReference>
<reference evidence="3 4" key="1">
    <citation type="journal article" date="2023" name="Arcadia Sci">
        <title>De novo assembly of a long-read Amblyomma americanum tick genome.</title>
        <authorList>
            <person name="Chou S."/>
            <person name="Poskanzer K.E."/>
            <person name="Rollins M."/>
            <person name="Thuy-Boun P.S."/>
        </authorList>
    </citation>
    <scope>NUCLEOTIDE SEQUENCE [LARGE SCALE GENOMIC DNA]</scope>
    <source>
        <strain evidence="3">F_SG_1</strain>
        <tissue evidence="3">Salivary glands</tissue>
    </source>
</reference>
<evidence type="ECO:0000259" key="2">
    <source>
        <dbReference type="Pfam" id="PF00176"/>
    </source>
</evidence>
<dbReference type="SUPFAM" id="SSF52540">
    <property type="entry name" value="P-loop containing nucleoside triphosphate hydrolases"/>
    <property type="match status" value="1"/>
</dbReference>
<feature type="domain" description="SNF2 N-terminal" evidence="2">
    <location>
        <begin position="1"/>
        <end position="69"/>
    </location>
</feature>
<dbReference type="InterPro" id="IPR000330">
    <property type="entry name" value="SNF2_N"/>
</dbReference>
<evidence type="ECO:0000256" key="1">
    <source>
        <dbReference type="SAM" id="MobiDB-lite"/>
    </source>
</evidence>
<dbReference type="Proteomes" id="UP001321473">
    <property type="component" value="Unassembled WGS sequence"/>
</dbReference>
<accession>A0AAQ4DEB8</accession>
<dbReference type="PANTHER" id="PTHR45629">
    <property type="entry name" value="SNF2/RAD54 FAMILY MEMBER"/>
    <property type="match status" value="1"/>
</dbReference>
<dbReference type="InterPro" id="IPR050496">
    <property type="entry name" value="SNF2_RAD54_helicase_repair"/>
</dbReference>
<gene>
    <name evidence="3" type="ORF">V5799_027924</name>
</gene>
<dbReference type="InterPro" id="IPR038718">
    <property type="entry name" value="SNF2-like_sf"/>
</dbReference>
<dbReference type="PANTHER" id="PTHR45629:SF7">
    <property type="entry name" value="DNA EXCISION REPAIR PROTEIN ERCC-6-RELATED"/>
    <property type="match status" value="1"/>
</dbReference>
<dbReference type="GO" id="GO:0005524">
    <property type="term" value="F:ATP binding"/>
    <property type="evidence" value="ECO:0007669"/>
    <property type="project" value="InterPro"/>
</dbReference>
<protein>
    <recommendedName>
        <fullName evidence="2">SNF2 N-terminal domain-containing protein</fullName>
    </recommendedName>
</protein>
<dbReference type="InterPro" id="IPR027417">
    <property type="entry name" value="P-loop_NTPase"/>
</dbReference>
<dbReference type="GO" id="GO:0006283">
    <property type="term" value="P:transcription-coupled nucleotide-excision repair"/>
    <property type="evidence" value="ECO:0007669"/>
    <property type="project" value="TreeGrafter"/>
</dbReference>
<sequence length="100" mass="10814">MGLGKTVQTIAFLAGLRHSRLHSPGDSFTGLGPVLLVCPATVMHQWVREFHRWCPPLRVAILHESGSYAGNKVGATPQGTRALSEGKKTQNERAPVLAFP</sequence>
<dbReference type="GO" id="GO:0005634">
    <property type="term" value="C:nucleus"/>
    <property type="evidence" value="ECO:0007669"/>
    <property type="project" value="TreeGrafter"/>
</dbReference>
<organism evidence="3 4">
    <name type="scientific">Amblyomma americanum</name>
    <name type="common">Lone star tick</name>
    <dbReference type="NCBI Taxonomy" id="6943"/>
    <lineage>
        <taxon>Eukaryota</taxon>
        <taxon>Metazoa</taxon>
        <taxon>Ecdysozoa</taxon>
        <taxon>Arthropoda</taxon>
        <taxon>Chelicerata</taxon>
        <taxon>Arachnida</taxon>
        <taxon>Acari</taxon>
        <taxon>Parasitiformes</taxon>
        <taxon>Ixodida</taxon>
        <taxon>Ixodoidea</taxon>
        <taxon>Ixodidae</taxon>
        <taxon>Amblyomminae</taxon>
        <taxon>Amblyomma</taxon>
    </lineage>
</organism>
<dbReference type="GO" id="GO:0008094">
    <property type="term" value="F:ATP-dependent activity, acting on DNA"/>
    <property type="evidence" value="ECO:0007669"/>
    <property type="project" value="TreeGrafter"/>
</dbReference>
<evidence type="ECO:0000313" key="4">
    <source>
        <dbReference type="Proteomes" id="UP001321473"/>
    </source>
</evidence>
<proteinExistence type="predicted"/>
<name>A0AAQ4DEB8_AMBAM</name>
<dbReference type="Gene3D" id="3.40.50.10810">
    <property type="entry name" value="Tandem AAA-ATPase domain"/>
    <property type="match status" value="1"/>
</dbReference>
<evidence type="ECO:0000313" key="3">
    <source>
        <dbReference type="EMBL" id="KAK8760808.1"/>
    </source>
</evidence>
<feature type="region of interest" description="Disordered" evidence="1">
    <location>
        <begin position="72"/>
        <end position="100"/>
    </location>
</feature>